<reference evidence="1 2" key="1">
    <citation type="journal article" date="2011" name="Int. J. Syst. Evol. Microbiol.">
        <title>Zhongshania antarctica gen. nov., sp. nov. and Zhongshania guokunii sp. nov., gammaproteobacteria respectively isolated from coastal attached (fast) ice and surface seawater of the Antarctic.</title>
        <authorList>
            <person name="Li H.J."/>
            <person name="Zhang X.Y."/>
            <person name="Chen C.X."/>
            <person name="Zhang Y.J."/>
            <person name="Gao Z.M."/>
            <person name="Yu Y."/>
            <person name="Chen X.L."/>
            <person name="Chen B."/>
            <person name="Zhang Y.Z."/>
        </authorList>
    </citation>
    <scope>NUCLEOTIDE SEQUENCE [LARGE SCALE GENOMIC DNA]</scope>
    <source>
        <strain evidence="1 2">ZS6-22T</strain>
    </source>
</reference>
<proteinExistence type="predicted"/>
<accession>A0ABV3U4Y5</accession>
<organism evidence="1 2">
    <name type="scientific">Zhongshania guokunii</name>
    <dbReference type="NCBI Taxonomy" id="641783"/>
    <lineage>
        <taxon>Bacteria</taxon>
        <taxon>Pseudomonadati</taxon>
        <taxon>Pseudomonadota</taxon>
        <taxon>Gammaproteobacteria</taxon>
        <taxon>Cellvibrionales</taxon>
        <taxon>Spongiibacteraceae</taxon>
        <taxon>Zhongshania</taxon>
    </lineage>
</organism>
<dbReference type="Proteomes" id="UP001557485">
    <property type="component" value="Unassembled WGS sequence"/>
</dbReference>
<evidence type="ECO:0000313" key="1">
    <source>
        <dbReference type="EMBL" id="MEX1669019.1"/>
    </source>
</evidence>
<keyword evidence="2" id="KW-1185">Reference proteome</keyword>
<dbReference type="RefSeq" id="WP_368381284.1">
    <property type="nucleotide sequence ID" value="NZ_JBFRYA010000006.1"/>
</dbReference>
<protein>
    <submittedName>
        <fullName evidence="1">Uncharacterized protein</fullName>
    </submittedName>
</protein>
<gene>
    <name evidence="1" type="ORF">AB4876_08840</name>
</gene>
<dbReference type="EMBL" id="JBFRYA010000006">
    <property type="protein sequence ID" value="MEX1669019.1"/>
    <property type="molecule type" value="Genomic_DNA"/>
</dbReference>
<sequence>MTMRFLCETHRQQLLRSQAVAEIRWDEWMEAGREALSQKDWRAALKYLGSSYELSELLLAQCSVPELSYLDRYMVSGHFLAECLRHCGEHQLQRHCLLEVHYRLLAILRSPQGQGLPLQRNIEISLQMLTRHYDATGEVDSFLACRAETQRLLQRSVH</sequence>
<name>A0ABV3U4Y5_9GAMM</name>
<comment type="caution">
    <text evidence="1">The sequence shown here is derived from an EMBL/GenBank/DDBJ whole genome shotgun (WGS) entry which is preliminary data.</text>
</comment>
<evidence type="ECO:0000313" key="2">
    <source>
        <dbReference type="Proteomes" id="UP001557485"/>
    </source>
</evidence>